<dbReference type="InterPro" id="IPR004090">
    <property type="entry name" value="Chemotax_Me-accpt_rcpt"/>
</dbReference>
<dbReference type="SUPFAM" id="SSF58104">
    <property type="entry name" value="Methyl-accepting chemotaxis protein (MCP) signaling domain"/>
    <property type="match status" value="1"/>
</dbReference>
<evidence type="ECO:0000259" key="11">
    <source>
        <dbReference type="PROSITE" id="PS50111"/>
    </source>
</evidence>
<dbReference type="InterPro" id="IPR004089">
    <property type="entry name" value="MCPsignal_dom"/>
</dbReference>
<dbReference type="GO" id="GO:0007165">
    <property type="term" value="P:signal transduction"/>
    <property type="evidence" value="ECO:0007669"/>
    <property type="project" value="UniProtKB-KW"/>
</dbReference>
<evidence type="ECO:0000256" key="6">
    <source>
        <dbReference type="ARBA" id="ARBA00023136"/>
    </source>
</evidence>
<protein>
    <submittedName>
        <fullName evidence="13">Methyl-accepting chemotaxis protein</fullName>
    </submittedName>
</protein>
<dbReference type="EMBL" id="PIYS01000027">
    <property type="protein sequence ID" value="PKF70305.1"/>
    <property type="molecule type" value="Genomic_DNA"/>
</dbReference>
<keyword evidence="7 9" id="KW-0807">Transducer</keyword>
<dbReference type="PROSITE" id="PS50111">
    <property type="entry name" value="CHEMOTAXIS_TRANSDUC_2"/>
    <property type="match status" value="1"/>
</dbReference>
<dbReference type="CDD" id="cd06225">
    <property type="entry name" value="HAMP"/>
    <property type="match status" value="1"/>
</dbReference>
<reference evidence="14" key="1">
    <citation type="submission" date="2017-12" db="EMBL/GenBank/DDBJ databases">
        <authorList>
            <person name="Yu X.-Y."/>
        </authorList>
    </citation>
    <scope>NUCLEOTIDE SEQUENCE [LARGE SCALE GENOMIC DNA]</scope>
    <source>
        <strain evidence="14">ZYSR67-Z</strain>
    </source>
</reference>
<evidence type="ECO:0000259" key="12">
    <source>
        <dbReference type="PROSITE" id="PS50885"/>
    </source>
</evidence>
<accession>A0A2I0CMC5</accession>
<feature type="domain" description="Methyl-accepting transducer" evidence="11">
    <location>
        <begin position="369"/>
        <end position="608"/>
    </location>
</feature>
<dbReference type="SMART" id="SM00304">
    <property type="entry name" value="HAMP"/>
    <property type="match status" value="1"/>
</dbReference>
<keyword evidence="3" id="KW-0488">Methylation</keyword>
<dbReference type="AlphaFoldDB" id="A0A2I0CMC5"/>
<keyword evidence="4 10" id="KW-0812">Transmembrane</keyword>
<keyword evidence="2" id="KW-1003">Cell membrane</keyword>
<dbReference type="InterPro" id="IPR003660">
    <property type="entry name" value="HAMP_dom"/>
</dbReference>
<dbReference type="Gene3D" id="1.10.287.950">
    <property type="entry name" value="Methyl-accepting chemotaxis protein"/>
    <property type="match status" value="1"/>
</dbReference>
<dbReference type="Pfam" id="PF00672">
    <property type="entry name" value="HAMP"/>
    <property type="match status" value="1"/>
</dbReference>
<dbReference type="GO" id="GO:0005886">
    <property type="term" value="C:plasma membrane"/>
    <property type="evidence" value="ECO:0007669"/>
    <property type="project" value="UniProtKB-SubCell"/>
</dbReference>
<evidence type="ECO:0000256" key="8">
    <source>
        <dbReference type="ARBA" id="ARBA00029447"/>
    </source>
</evidence>
<dbReference type="GO" id="GO:0004888">
    <property type="term" value="F:transmembrane signaling receptor activity"/>
    <property type="evidence" value="ECO:0007669"/>
    <property type="project" value="InterPro"/>
</dbReference>
<sequence>MISLFSLLRSRLLLPVLVTLLLALLAQLLVALLLARVTVGALEKQLAQRLQQDSAALSSALEQASGEVQTGLQALAGKTQGRLAEGLSTRLGAEQQQLRLLLEGGLQQSADDIAQLLAAVAPKAIWDNDVPALTELVRMAQRNSAVVFVVYLDAQGQRLTRHLNRQDYRVQTLLDKGEGRSPLDKVLQAAAQDKSIYLAQAEISPLGTVIGKVLVGVSTANVDDSLEALDQRFASLIEGSGELVSSGLSGAAADSAATLAARLQAARDTAVNMTEGSRQTVQEAAAALRWRVAAGLLLVGGLLLFSVLIVLGWRVVSKLRLLIAALDDLAAGEGDLTRRIALQGQDEVGEMAAAVNRFVAKLQPIVREAGEVAGRTASEIIDLGQRSAVAEAATRRQSEEVAASRQALAGVGEEAALQSRLMGDAQQQVGAIRQLAHENAQIAQRVGALIEALVTRVEQGAVVIERLARQSEQIETVLHVIHGIAEQTNLLALNAAIEAARAGESGRGFAVVADEVRALASKTQQSTGDIQQHIVSLQQGARDAVAAIGEAGAQGEQGVQALRDSERLQQSIQRAVDEVHGAIEAAASAARQQGEGVLAVGGRVEVIHQEAQRAAEAVAQAAASGRMLAELARQLQGSLGQFKA</sequence>
<dbReference type="PANTHER" id="PTHR32089:SF119">
    <property type="entry name" value="METHYL-ACCEPTING CHEMOTAXIS PROTEIN CTPL"/>
    <property type="match status" value="1"/>
</dbReference>
<dbReference type="PRINTS" id="PR00260">
    <property type="entry name" value="CHEMTRNSDUCR"/>
</dbReference>
<comment type="subcellular location">
    <subcellularLocation>
        <location evidence="1">Cell membrane</location>
        <topology evidence="1">Multi-pass membrane protein</topology>
    </subcellularLocation>
</comment>
<dbReference type="Pfam" id="PF00015">
    <property type="entry name" value="MCPsignal"/>
    <property type="match status" value="1"/>
</dbReference>
<evidence type="ECO:0000313" key="13">
    <source>
        <dbReference type="EMBL" id="PKF70305.1"/>
    </source>
</evidence>
<dbReference type="Proteomes" id="UP000242861">
    <property type="component" value="Unassembled WGS sequence"/>
</dbReference>
<feature type="transmembrane region" description="Helical" evidence="10">
    <location>
        <begin position="290"/>
        <end position="313"/>
    </location>
</feature>
<evidence type="ECO:0000313" key="14">
    <source>
        <dbReference type="Proteomes" id="UP000242861"/>
    </source>
</evidence>
<evidence type="ECO:0000256" key="1">
    <source>
        <dbReference type="ARBA" id="ARBA00004651"/>
    </source>
</evidence>
<dbReference type="PANTHER" id="PTHR32089">
    <property type="entry name" value="METHYL-ACCEPTING CHEMOTAXIS PROTEIN MCPB"/>
    <property type="match status" value="1"/>
</dbReference>
<evidence type="ECO:0000256" key="3">
    <source>
        <dbReference type="ARBA" id="ARBA00022481"/>
    </source>
</evidence>
<dbReference type="SMART" id="SM00283">
    <property type="entry name" value="MA"/>
    <property type="match status" value="1"/>
</dbReference>
<dbReference type="GO" id="GO:0006935">
    <property type="term" value="P:chemotaxis"/>
    <property type="evidence" value="ECO:0007669"/>
    <property type="project" value="InterPro"/>
</dbReference>
<gene>
    <name evidence="13" type="ORF">CW360_13455</name>
</gene>
<keyword evidence="6 10" id="KW-0472">Membrane</keyword>
<evidence type="ECO:0000256" key="10">
    <source>
        <dbReference type="SAM" id="Phobius"/>
    </source>
</evidence>
<evidence type="ECO:0000256" key="4">
    <source>
        <dbReference type="ARBA" id="ARBA00022692"/>
    </source>
</evidence>
<dbReference type="PROSITE" id="PS50885">
    <property type="entry name" value="HAMP"/>
    <property type="match status" value="1"/>
</dbReference>
<evidence type="ECO:0000256" key="5">
    <source>
        <dbReference type="ARBA" id="ARBA00022989"/>
    </source>
</evidence>
<evidence type="ECO:0000256" key="7">
    <source>
        <dbReference type="ARBA" id="ARBA00023224"/>
    </source>
</evidence>
<comment type="similarity">
    <text evidence="8">Belongs to the methyl-accepting chemotaxis (MCP) protein family.</text>
</comment>
<feature type="domain" description="HAMP" evidence="12">
    <location>
        <begin position="313"/>
        <end position="367"/>
    </location>
</feature>
<evidence type="ECO:0000256" key="2">
    <source>
        <dbReference type="ARBA" id="ARBA00022475"/>
    </source>
</evidence>
<proteinExistence type="inferred from homology"/>
<evidence type="ECO:0000256" key="9">
    <source>
        <dbReference type="PROSITE-ProRule" id="PRU00284"/>
    </source>
</evidence>
<comment type="caution">
    <text evidence="13">The sequence shown here is derived from an EMBL/GenBank/DDBJ whole genome shotgun (WGS) entry which is preliminary data.</text>
</comment>
<organism evidence="13 14">
    <name type="scientific">Pseudomonas fluvialis</name>
    <dbReference type="NCBI Taxonomy" id="1793966"/>
    <lineage>
        <taxon>Bacteria</taxon>
        <taxon>Pseudomonadati</taxon>
        <taxon>Pseudomonadota</taxon>
        <taxon>Gammaproteobacteria</taxon>
        <taxon>Pseudomonadales</taxon>
        <taxon>Pseudomonadaceae</taxon>
        <taxon>Pseudomonas</taxon>
    </lineage>
</organism>
<dbReference type="Gene3D" id="6.10.340.10">
    <property type="match status" value="1"/>
</dbReference>
<name>A0A2I0CMC5_9PSED</name>
<keyword evidence="5 10" id="KW-1133">Transmembrane helix</keyword>